<evidence type="ECO:0000313" key="2">
    <source>
        <dbReference type="EMBL" id="MDB9486967.1"/>
    </source>
</evidence>
<feature type="chain" id="PRO_5047216189" evidence="1">
    <location>
        <begin position="29"/>
        <end position="205"/>
    </location>
</feature>
<dbReference type="RefSeq" id="WP_271805475.1">
    <property type="nucleotide sequence ID" value="NZ_JAQMTU010000063.1"/>
</dbReference>
<keyword evidence="1" id="KW-0732">Signal</keyword>
<protein>
    <submittedName>
        <fullName evidence="2">Uncharacterized protein</fullName>
    </submittedName>
</protein>
<accession>A0ABT5A4U3</accession>
<sequence length="205" mass="23189">MKFNCSLKLTLISLFTLGSLPIQNSAIALVNQDISANYQQNLPLVTNKNLTIKKTIQIAENDQYWGPQGDFKIWMPGEVAENTKNSLLTVNTLTETVYMIFHGDITTDTDYLDSEQIREVLQTSLRKNLDIRGKVIKSTDMVIQGYPGIELLVQHSDGSQGQYQAYVVRGRLYLIGARAKDELTTEASNFFDSFRIYPSRIINDN</sequence>
<name>A0ABT5A4U3_9CYAN</name>
<evidence type="ECO:0000313" key="3">
    <source>
        <dbReference type="Proteomes" id="UP001212123"/>
    </source>
</evidence>
<keyword evidence="3" id="KW-1185">Reference proteome</keyword>
<dbReference type="Proteomes" id="UP001212123">
    <property type="component" value="Unassembled WGS sequence"/>
</dbReference>
<reference evidence="2 3" key="1">
    <citation type="submission" date="2023-01" db="EMBL/GenBank/DDBJ databases">
        <title>Genomes from the Australian National Cyanobacteria Reference Collection.</title>
        <authorList>
            <person name="Willis A."/>
            <person name="Lee E.M.F."/>
        </authorList>
    </citation>
    <scope>NUCLEOTIDE SEQUENCE [LARGE SCALE GENOMIC DNA]</scope>
    <source>
        <strain evidence="2 3">CS-537/01</strain>
    </source>
</reference>
<organism evidence="2 3">
    <name type="scientific">Dolichospermum circinale CS-537/01</name>
    <dbReference type="NCBI Taxonomy" id="3021739"/>
    <lineage>
        <taxon>Bacteria</taxon>
        <taxon>Bacillati</taxon>
        <taxon>Cyanobacteriota</taxon>
        <taxon>Cyanophyceae</taxon>
        <taxon>Nostocales</taxon>
        <taxon>Aphanizomenonaceae</taxon>
        <taxon>Dolichospermum</taxon>
        <taxon>Dolichospermum circinale</taxon>
    </lineage>
</organism>
<proteinExistence type="predicted"/>
<feature type="signal peptide" evidence="1">
    <location>
        <begin position="1"/>
        <end position="28"/>
    </location>
</feature>
<dbReference type="EMBL" id="JAQMTU010000063">
    <property type="protein sequence ID" value="MDB9486967.1"/>
    <property type="molecule type" value="Genomic_DNA"/>
</dbReference>
<evidence type="ECO:0000256" key="1">
    <source>
        <dbReference type="SAM" id="SignalP"/>
    </source>
</evidence>
<gene>
    <name evidence="2" type="ORF">PN492_10500</name>
</gene>
<comment type="caution">
    <text evidence="2">The sequence shown here is derived from an EMBL/GenBank/DDBJ whole genome shotgun (WGS) entry which is preliminary data.</text>
</comment>